<dbReference type="Pfam" id="PF01839">
    <property type="entry name" value="FG-GAP"/>
    <property type="match status" value="5"/>
</dbReference>
<evidence type="ECO:0008006" key="9">
    <source>
        <dbReference type="Google" id="ProtNLM"/>
    </source>
</evidence>
<comment type="caution">
    <text evidence="7">The sequence shown here is derived from an EMBL/GenBank/DDBJ whole genome shotgun (WGS) entry which is preliminary data.</text>
</comment>
<keyword evidence="2" id="KW-0677">Repeat</keyword>
<evidence type="ECO:0000256" key="3">
    <source>
        <dbReference type="ARBA" id="ARBA00022801"/>
    </source>
</evidence>
<accession>A0ABN3S6X7</accession>
<evidence type="ECO:0000256" key="4">
    <source>
        <dbReference type="ARBA" id="ARBA00023180"/>
    </source>
</evidence>
<sequence length="470" mass="47626">MDVSRTALLAAACLALPLLPLPSTTSPAAAASVKECAGRPSDFDGDGLADLAIAAPYDSVDGHARAGAVTIMYGSGRKERLSQATPGVPGNPENGDSFGSALAAGDFDGDGCGDLAVGVSEEFFGAPVPGADGNGAVQLFHGSTGGLTAGRQLSPSRRGSDRYGAALAAGDLDGDAADELVIGAPAMGGGGAVVVHGFKSRARYQLTQKGLRQRGAVTDQFGAALTTGDFDGDGKDEIAIGAPADTVRFDGQGSVTVVNPRTRRNVQYTQSSQGVKGAAEKWDAFGGSLAAADFDADGRDDLAIGVPGEGLSANQRAMDYGDGMVHVRYGTGRWEAWTQRLLKGTPRYSDRFGAALAAGDFNGDGNAELAVGVPGENAVQVLAGGRRGGLSRHRDLLIKGSGRDFGASLAALPSVGRYRTLSVRRPVHGLVVAAPGRGVVTLVPGSSAGLRPAKARRLASGPGLYGYAFG</sequence>
<keyword evidence="1 6" id="KW-0732">Signal</keyword>
<feature type="chain" id="PRO_5046765762" description="FG-GAP repeat protein" evidence="6">
    <location>
        <begin position="31"/>
        <end position="470"/>
    </location>
</feature>
<keyword evidence="3" id="KW-0378">Hydrolase</keyword>
<evidence type="ECO:0000256" key="5">
    <source>
        <dbReference type="SAM" id="MobiDB-lite"/>
    </source>
</evidence>
<keyword evidence="4" id="KW-0325">Glycoprotein</keyword>
<dbReference type="Proteomes" id="UP001501666">
    <property type="component" value="Unassembled WGS sequence"/>
</dbReference>
<reference evidence="7 8" key="1">
    <citation type="journal article" date="2019" name="Int. J. Syst. Evol. Microbiol.">
        <title>The Global Catalogue of Microorganisms (GCM) 10K type strain sequencing project: providing services to taxonomists for standard genome sequencing and annotation.</title>
        <authorList>
            <consortium name="The Broad Institute Genomics Platform"/>
            <consortium name="The Broad Institute Genome Sequencing Center for Infectious Disease"/>
            <person name="Wu L."/>
            <person name="Ma J."/>
        </authorList>
    </citation>
    <scope>NUCLEOTIDE SEQUENCE [LARGE SCALE GENOMIC DNA]</scope>
    <source>
        <strain evidence="7 8">JCM 6835</strain>
    </source>
</reference>
<gene>
    <name evidence="7" type="ORF">GCM10010412_043920</name>
</gene>
<dbReference type="SUPFAM" id="SSF69318">
    <property type="entry name" value="Integrin alpha N-terminal domain"/>
    <property type="match status" value="2"/>
</dbReference>
<evidence type="ECO:0000256" key="1">
    <source>
        <dbReference type="ARBA" id="ARBA00022729"/>
    </source>
</evidence>
<evidence type="ECO:0000256" key="6">
    <source>
        <dbReference type="SAM" id="SignalP"/>
    </source>
</evidence>
<protein>
    <recommendedName>
        <fullName evidence="9">FG-GAP repeat protein</fullName>
    </recommendedName>
</protein>
<dbReference type="RefSeq" id="WP_346149083.1">
    <property type="nucleotide sequence ID" value="NZ_BAAATE010000011.1"/>
</dbReference>
<dbReference type="InterPro" id="IPR000413">
    <property type="entry name" value="Integrin_alpha"/>
</dbReference>
<evidence type="ECO:0000313" key="8">
    <source>
        <dbReference type="Proteomes" id="UP001501666"/>
    </source>
</evidence>
<organism evidence="7 8">
    <name type="scientific">Nonomuraea recticatena</name>
    <dbReference type="NCBI Taxonomy" id="46178"/>
    <lineage>
        <taxon>Bacteria</taxon>
        <taxon>Bacillati</taxon>
        <taxon>Actinomycetota</taxon>
        <taxon>Actinomycetes</taxon>
        <taxon>Streptosporangiales</taxon>
        <taxon>Streptosporangiaceae</taxon>
        <taxon>Nonomuraea</taxon>
    </lineage>
</organism>
<evidence type="ECO:0000256" key="2">
    <source>
        <dbReference type="ARBA" id="ARBA00022737"/>
    </source>
</evidence>
<proteinExistence type="predicted"/>
<dbReference type="PROSITE" id="PS51470">
    <property type="entry name" value="FG_GAP"/>
    <property type="match status" value="2"/>
</dbReference>
<dbReference type="SMART" id="SM00191">
    <property type="entry name" value="Int_alpha"/>
    <property type="match status" value="7"/>
</dbReference>
<dbReference type="EMBL" id="BAAATE010000011">
    <property type="protein sequence ID" value="GAA2666799.1"/>
    <property type="molecule type" value="Genomic_DNA"/>
</dbReference>
<dbReference type="InterPro" id="IPR006311">
    <property type="entry name" value="TAT_signal"/>
</dbReference>
<dbReference type="InterPro" id="IPR028994">
    <property type="entry name" value="Integrin_alpha_N"/>
</dbReference>
<dbReference type="InterPro" id="IPR013519">
    <property type="entry name" value="Int_alpha_beta-p"/>
</dbReference>
<evidence type="ECO:0000313" key="7">
    <source>
        <dbReference type="EMBL" id="GAA2666799.1"/>
    </source>
</evidence>
<feature type="signal peptide" evidence="6">
    <location>
        <begin position="1"/>
        <end position="30"/>
    </location>
</feature>
<dbReference type="PRINTS" id="PR01185">
    <property type="entry name" value="INTEGRINA"/>
</dbReference>
<dbReference type="PANTHER" id="PTHR23221">
    <property type="entry name" value="GLYCOSYLPHOSPHATIDYLINOSITOL PHOSPHOLIPASE D"/>
    <property type="match status" value="1"/>
</dbReference>
<keyword evidence="8" id="KW-1185">Reference proteome</keyword>
<name>A0ABN3S6X7_9ACTN</name>
<dbReference type="PROSITE" id="PS51318">
    <property type="entry name" value="TAT"/>
    <property type="match status" value="1"/>
</dbReference>
<dbReference type="Gene3D" id="2.130.10.130">
    <property type="entry name" value="Integrin alpha, N-terminal"/>
    <property type="match status" value="3"/>
</dbReference>
<feature type="region of interest" description="Disordered" evidence="5">
    <location>
        <begin position="80"/>
        <end position="100"/>
    </location>
</feature>
<dbReference type="InterPro" id="IPR013517">
    <property type="entry name" value="FG-GAP"/>
</dbReference>
<dbReference type="PANTHER" id="PTHR23221:SF7">
    <property type="entry name" value="PHOSPHATIDYLINOSITOL-GLYCAN-SPECIFIC PHOSPHOLIPASE D"/>
    <property type="match status" value="1"/>
</dbReference>